<dbReference type="SUPFAM" id="SSF48264">
    <property type="entry name" value="Cytochrome P450"/>
    <property type="match status" value="1"/>
</dbReference>
<evidence type="ECO:0000313" key="9">
    <source>
        <dbReference type="EMBL" id="TNN83319.1"/>
    </source>
</evidence>
<dbReference type="InterPro" id="IPR001128">
    <property type="entry name" value="Cyt_P450"/>
</dbReference>
<organism evidence="9 10">
    <name type="scientific">Liparis tanakae</name>
    <name type="common">Tanaka's snailfish</name>
    <dbReference type="NCBI Taxonomy" id="230148"/>
    <lineage>
        <taxon>Eukaryota</taxon>
        <taxon>Metazoa</taxon>
        <taxon>Chordata</taxon>
        <taxon>Craniata</taxon>
        <taxon>Vertebrata</taxon>
        <taxon>Euteleostomi</taxon>
        <taxon>Actinopterygii</taxon>
        <taxon>Neopterygii</taxon>
        <taxon>Teleostei</taxon>
        <taxon>Neoteleostei</taxon>
        <taxon>Acanthomorphata</taxon>
        <taxon>Eupercaria</taxon>
        <taxon>Perciformes</taxon>
        <taxon>Cottioidei</taxon>
        <taxon>Cottales</taxon>
        <taxon>Liparidae</taxon>
        <taxon>Liparis</taxon>
    </lineage>
</organism>
<proteinExistence type="inferred from homology"/>
<keyword evidence="3" id="KW-0349">Heme</keyword>
<dbReference type="GO" id="GO:0005506">
    <property type="term" value="F:iron ion binding"/>
    <property type="evidence" value="ECO:0007669"/>
    <property type="project" value="InterPro"/>
</dbReference>
<dbReference type="Pfam" id="PF00067">
    <property type="entry name" value="p450"/>
    <property type="match status" value="1"/>
</dbReference>
<protein>
    <submittedName>
        <fullName evidence="9">Cholesterol 24-hydroxylase</fullName>
    </submittedName>
</protein>
<dbReference type="AlphaFoldDB" id="A0A4Z2IZA0"/>
<comment type="similarity">
    <text evidence="2">Belongs to the cytochrome P450 family.</text>
</comment>
<dbReference type="OrthoDB" id="1470350at2759"/>
<dbReference type="PANTHER" id="PTHR24293">
    <property type="entry name" value="CYTOCHROME P450 FAMILY 46 SUBFAMILY A"/>
    <property type="match status" value="1"/>
</dbReference>
<evidence type="ECO:0000256" key="7">
    <source>
        <dbReference type="ARBA" id="ARBA00023033"/>
    </source>
</evidence>
<reference evidence="9 10" key="1">
    <citation type="submission" date="2019-03" db="EMBL/GenBank/DDBJ databases">
        <title>First draft genome of Liparis tanakae, snailfish: a comprehensive survey of snailfish specific genes.</title>
        <authorList>
            <person name="Kim W."/>
            <person name="Song I."/>
            <person name="Jeong J.-H."/>
            <person name="Kim D."/>
            <person name="Kim S."/>
            <person name="Ryu S."/>
            <person name="Song J.Y."/>
            <person name="Lee S.K."/>
        </authorList>
    </citation>
    <scope>NUCLEOTIDE SEQUENCE [LARGE SCALE GENOMIC DNA]</scope>
    <source>
        <tissue evidence="9">Muscle</tissue>
    </source>
</reference>
<dbReference type="PRINTS" id="PR00464">
    <property type="entry name" value="EP450II"/>
</dbReference>
<evidence type="ECO:0000313" key="10">
    <source>
        <dbReference type="Proteomes" id="UP000314294"/>
    </source>
</evidence>
<feature type="chain" id="PRO_5021375568" evidence="8">
    <location>
        <begin position="22"/>
        <end position="182"/>
    </location>
</feature>
<dbReference type="GO" id="GO:0006707">
    <property type="term" value="P:cholesterol catabolic process"/>
    <property type="evidence" value="ECO:0007669"/>
    <property type="project" value="InterPro"/>
</dbReference>
<evidence type="ECO:0000256" key="1">
    <source>
        <dbReference type="ARBA" id="ARBA00001971"/>
    </source>
</evidence>
<comment type="cofactor">
    <cofactor evidence="1">
        <name>heme</name>
        <dbReference type="ChEBI" id="CHEBI:30413"/>
    </cofactor>
</comment>
<evidence type="ECO:0000256" key="2">
    <source>
        <dbReference type="ARBA" id="ARBA00010617"/>
    </source>
</evidence>
<evidence type="ECO:0000256" key="3">
    <source>
        <dbReference type="ARBA" id="ARBA00022617"/>
    </source>
</evidence>
<keyword evidence="6" id="KW-0408">Iron</keyword>
<accession>A0A4Z2IZA0</accession>
<dbReference type="GO" id="GO:0033781">
    <property type="term" value="F:cholesterol 24-hydroxylase activity"/>
    <property type="evidence" value="ECO:0007669"/>
    <property type="project" value="InterPro"/>
</dbReference>
<dbReference type="EMBL" id="SRLO01000033">
    <property type="protein sequence ID" value="TNN83319.1"/>
    <property type="molecule type" value="Genomic_DNA"/>
</dbReference>
<evidence type="ECO:0000256" key="4">
    <source>
        <dbReference type="ARBA" id="ARBA00022723"/>
    </source>
</evidence>
<comment type="caution">
    <text evidence="9">The sequence shown here is derived from an EMBL/GenBank/DDBJ whole genome shotgun (WGS) entry which is preliminary data.</text>
</comment>
<evidence type="ECO:0000256" key="5">
    <source>
        <dbReference type="ARBA" id="ARBA00023002"/>
    </source>
</evidence>
<dbReference type="Gene3D" id="1.10.630.10">
    <property type="entry name" value="Cytochrome P450"/>
    <property type="match status" value="1"/>
</dbReference>
<feature type="signal peptide" evidence="8">
    <location>
        <begin position="1"/>
        <end position="21"/>
    </location>
</feature>
<dbReference type="InterPro" id="IPR036396">
    <property type="entry name" value="Cyt_P450_sf"/>
</dbReference>
<keyword evidence="5" id="KW-0560">Oxidoreductase</keyword>
<gene>
    <name evidence="9" type="primary">Cyp46a1</name>
    <name evidence="9" type="ORF">EYF80_006300</name>
</gene>
<evidence type="ECO:0000256" key="6">
    <source>
        <dbReference type="ARBA" id="ARBA00023004"/>
    </source>
</evidence>
<keyword evidence="8" id="KW-0732">Signal</keyword>
<evidence type="ECO:0000256" key="8">
    <source>
        <dbReference type="SAM" id="SignalP"/>
    </source>
</evidence>
<sequence>MSFMSLCLVSSRFLGNGLVTAQDHQLWYKQRRIMDPAFSSLYLRGLTGAFNERAEKLMAELSDVADGEQEASMLQLANSFTLDVIAKVAFGVDLDQLSERARFSRAVQTCLKGMLLTVRDGFFKFNPKNRAFIKEVRAACLLLRSTGAEWIQNRKSAMEHGDDVPNDILTQIIKTAGEGPEP</sequence>
<keyword evidence="7" id="KW-0503">Monooxygenase</keyword>
<dbReference type="InterPro" id="IPR039983">
    <property type="entry name" value="CYP46A1"/>
</dbReference>
<dbReference type="PANTHER" id="PTHR24293:SF0">
    <property type="entry name" value="CYP46A1 PROTEIN-RELATED"/>
    <property type="match status" value="1"/>
</dbReference>
<dbReference type="GO" id="GO:0020037">
    <property type="term" value="F:heme binding"/>
    <property type="evidence" value="ECO:0007669"/>
    <property type="project" value="InterPro"/>
</dbReference>
<keyword evidence="4" id="KW-0479">Metal-binding</keyword>
<name>A0A4Z2IZA0_9TELE</name>
<dbReference type="InterPro" id="IPR002402">
    <property type="entry name" value="Cyt_P450_E_grp-II"/>
</dbReference>
<keyword evidence="10" id="KW-1185">Reference proteome</keyword>
<dbReference type="Proteomes" id="UP000314294">
    <property type="component" value="Unassembled WGS sequence"/>
</dbReference>